<dbReference type="GO" id="GO:0019752">
    <property type="term" value="P:carboxylic acid metabolic process"/>
    <property type="evidence" value="ECO:0007669"/>
    <property type="project" value="InterPro"/>
</dbReference>
<organism evidence="6">
    <name type="scientific">marine sediment metagenome</name>
    <dbReference type="NCBI Taxonomy" id="412755"/>
    <lineage>
        <taxon>unclassified sequences</taxon>
        <taxon>metagenomes</taxon>
        <taxon>ecological metagenomes</taxon>
    </lineage>
</organism>
<dbReference type="GO" id="GO:0015937">
    <property type="term" value="P:coenzyme A biosynthetic process"/>
    <property type="evidence" value="ECO:0007669"/>
    <property type="project" value="TreeGrafter"/>
</dbReference>
<dbReference type="InterPro" id="IPR015422">
    <property type="entry name" value="PyrdxlP-dep_Trfase_small"/>
</dbReference>
<evidence type="ECO:0008006" key="7">
    <source>
        <dbReference type="Google" id="ProtNLM"/>
    </source>
</evidence>
<gene>
    <name evidence="6" type="ORF">LCGC14_0681680</name>
</gene>
<dbReference type="InterPro" id="IPR050477">
    <property type="entry name" value="GrpII_AminoAcid_Decarb"/>
</dbReference>
<dbReference type="PANTHER" id="PTHR42735:SF6">
    <property type="entry name" value="SPHINGOSINE-1-PHOSPHATE LYASE 1"/>
    <property type="match status" value="1"/>
</dbReference>
<dbReference type="InterPro" id="IPR015424">
    <property type="entry name" value="PyrdxlP-dep_Trfase"/>
</dbReference>
<dbReference type="InterPro" id="IPR015421">
    <property type="entry name" value="PyrdxlP-dep_Trfase_major"/>
</dbReference>
<dbReference type="HAMAP" id="MF_01610">
    <property type="entry name" value="MfnA_decarbox"/>
    <property type="match status" value="1"/>
</dbReference>
<evidence type="ECO:0000256" key="5">
    <source>
        <dbReference type="ARBA" id="ARBA00038302"/>
    </source>
</evidence>
<evidence type="ECO:0000256" key="3">
    <source>
        <dbReference type="ARBA" id="ARBA00022898"/>
    </source>
</evidence>
<keyword evidence="3" id="KW-0663">Pyridoxal phosphate</keyword>
<comment type="caution">
    <text evidence="6">The sequence shown here is derived from an EMBL/GenBank/DDBJ whole genome shotgun (WGS) entry which is preliminary data.</text>
</comment>
<dbReference type="NCBIfam" id="TIGR03812">
    <property type="entry name" value="tyr_de_CO2_Arch"/>
    <property type="match status" value="1"/>
</dbReference>
<proteinExistence type="inferred from homology"/>
<dbReference type="Pfam" id="PF00282">
    <property type="entry name" value="Pyridoxal_deC"/>
    <property type="match status" value="1"/>
</dbReference>
<evidence type="ECO:0000313" key="6">
    <source>
        <dbReference type="EMBL" id="KKN45573.1"/>
    </source>
</evidence>
<dbReference type="Gene3D" id="3.40.640.10">
    <property type="entry name" value="Type I PLP-dependent aspartate aminotransferase-like (Major domain)"/>
    <property type="match status" value="1"/>
</dbReference>
<dbReference type="AlphaFoldDB" id="A0A0F9TW34"/>
<dbReference type="InterPro" id="IPR002129">
    <property type="entry name" value="PyrdxlP-dep_de-COase"/>
</dbReference>
<evidence type="ECO:0000256" key="2">
    <source>
        <dbReference type="ARBA" id="ARBA00022793"/>
    </source>
</evidence>
<dbReference type="PANTHER" id="PTHR42735">
    <property type="match status" value="1"/>
</dbReference>
<dbReference type="GO" id="GO:0004068">
    <property type="term" value="F:aspartate 1-decarboxylase activity"/>
    <property type="evidence" value="ECO:0007669"/>
    <property type="project" value="TreeGrafter"/>
</dbReference>
<sequence length="394" mass="44010">MLKHGLKKREILKILEKKLRSDYSYDSYSILGSMCTKPLDIGIEIYEKYVSKNLGDPGLFLGTAALEKELVSEIGKLFGGSNILGTLTTGGSEANLIALRIAKKLKPNIKFPEVILPTSAHVSFDKAADMLGIKLRKVNLKESYNFDLNHFESLINRNTCGVVGIAGSTSLGLVDPIEKISKIIEDKNLFFHVDAAFGGFVLPFLKYLNYRIPPWDFSVKNVNSITADPHKMGLGLIPTGGFFLKNLPILEDIGYNIPYLAGGNFKHFNLTGTRSGGSVIAFWAIIKSLGLDGFKKIVYNCMENTKYLSKQINEIKGIKLVTKPIMNIVGITTEKGESVSKLDVELRKRNWMLGKFENFNLIRVVVMPHVKRVHLEKFCEDLAWIAKDLKLHLN</sequence>
<dbReference type="GO" id="GO:0030170">
    <property type="term" value="F:pyridoxal phosphate binding"/>
    <property type="evidence" value="ECO:0007669"/>
    <property type="project" value="InterPro"/>
</dbReference>
<keyword evidence="4" id="KW-0456">Lyase</keyword>
<comment type="similarity">
    <text evidence="5">Belongs to the group II decarboxylase family. Sphingosine-1-phosphate lyase subfamily.</text>
</comment>
<reference evidence="6" key="1">
    <citation type="journal article" date="2015" name="Nature">
        <title>Complex archaea that bridge the gap between prokaryotes and eukaryotes.</title>
        <authorList>
            <person name="Spang A."/>
            <person name="Saw J.H."/>
            <person name="Jorgensen S.L."/>
            <person name="Zaremba-Niedzwiedzka K."/>
            <person name="Martijn J."/>
            <person name="Lind A.E."/>
            <person name="van Eijk R."/>
            <person name="Schleper C."/>
            <person name="Guy L."/>
            <person name="Ettema T.J."/>
        </authorList>
    </citation>
    <scope>NUCLEOTIDE SEQUENCE</scope>
</reference>
<keyword evidence="2" id="KW-0210">Decarboxylase</keyword>
<dbReference type="Gene3D" id="3.90.1150.10">
    <property type="entry name" value="Aspartate Aminotransferase, domain 1"/>
    <property type="match status" value="1"/>
</dbReference>
<name>A0A0F9TW34_9ZZZZ</name>
<dbReference type="SUPFAM" id="SSF53383">
    <property type="entry name" value="PLP-dependent transferases"/>
    <property type="match status" value="1"/>
</dbReference>
<accession>A0A0F9TW34</accession>
<evidence type="ECO:0000256" key="4">
    <source>
        <dbReference type="ARBA" id="ARBA00023239"/>
    </source>
</evidence>
<dbReference type="InterPro" id="IPR020931">
    <property type="entry name" value="MfnA"/>
</dbReference>
<comment type="cofactor">
    <cofactor evidence="1">
        <name>pyridoxal 5'-phosphate</name>
        <dbReference type="ChEBI" id="CHEBI:597326"/>
    </cofactor>
</comment>
<dbReference type="EMBL" id="LAZR01001380">
    <property type="protein sequence ID" value="KKN45573.1"/>
    <property type="molecule type" value="Genomic_DNA"/>
</dbReference>
<protein>
    <recommendedName>
        <fullName evidence="7">Aspartate 1-decarboxylase</fullName>
    </recommendedName>
</protein>
<evidence type="ECO:0000256" key="1">
    <source>
        <dbReference type="ARBA" id="ARBA00001933"/>
    </source>
</evidence>